<keyword evidence="3" id="KW-1185">Reference proteome</keyword>
<dbReference type="EMBL" id="OW152820">
    <property type="protein sequence ID" value="CAH2075647.1"/>
    <property type="molecule type" value="Genomic_DNA"/>
</dbReference>
<gene>
    <name evidence="2" type="ORF">IPOD504_LOCUS16974</name>
</gene>
<feature type="region of interest" description="Disordered" evidence="1">
    <location>
        <begin position="70"/>
        <end position="89"/>
    </location>
</feature>
<dbReference type="Proteomes" id="UP000837857">
    <property type="component" value="Chromosome 8"/>
</dbReference>
<evidence type="ECO:0000313" key="3">
    <source>
        <dbReference type="Proteomes" id="UP000837857"/>
    </source>
</evidence>
<evidence type="ECO:0000313" key="2">
    <source>
        <dbReference type="EMBL" id="CAH2075647.1"/>
    </source>
</evidence>
<protein>
    <submittedName>
        <fullName evidence="2">Uncharacterized protein</fullName>
    </submittedName>
</protein>
<reference evidence="2" key="1">
    <citation type="submission" date="2022-03" db="EMBL/GenBank/DDBJ databases">
        <authorList>
            <person name="Martin H S."/>
        </authorList>
    </citation>
    <scope>NUCLEOTIDE SEQUENCE</scope>
</reference>
<organism evidence="2 3">
    <name type="scientific">Iphiclides podalirius</name>
    <name type="common">scarce swallowtail</name>
    <dbReference type="NCBI Taxonomy" id="110791"/>
    <lineage>
        <taxon>Eukaryota</taxon>
        <taxon>Metazoa</taxon>
        <taxon>Ecdysozoa</taxon>
        <taxon>Arthropoda</taxon>
        <taxon>Hexapoda</taxon>
        <taxon>Insecta</taxon>
        <taxon>Pterygota</taxon>
        <taxon>Neoptera</taxon>
        <taxon>Endopterygota</taxon>
        <taxon>Lepidoptera</taxon>
        <taxon>Glossata</taxon>
        <taxon>Ditrysia</taxon>
        <taxon>Papilionoidea</taxon>
        <taxon>Papilionidae</taxon>
        <taxon>Papilioninae</taxon>
        <taxon>Iphiclides</taxon>
    </lineage>
</organism>
<sequence length="89" mass="9792">MSLCPGARDAIKLKPPLKIAFIAARAYRRELINMPPGDTRWVEALKVWKRSKHLCVSELVVIGRGHVSPEGAAERRPAGGMHPALVSVR</sequence>
<feature type="non-terminal residue" evidence="2">
    <location>
        <position position="1"/>
    </location>
</feature>
<proteinExistence type="predicted"/>
<accession>A0ABN8J4K7</accession>
<name>A0ABN8J4K7_9NEOP</name>
<evidence type="ECO:0000256" key="1">
    <source>
        <dbReference type="SAM" id="MobiDB-lite"/>
    </source>
</evidence>